<dbReference type="Proteomes" id="UP001499843">
    <property type="component" value="Unassembled WGS sequence"/>
</dbReference>
<sequence length="751" mass="81534">MPSQEHPPGLNPVGKDDSVAVVFPARPRPDDLEHGVEALLATLAEAGLEHRIVIVGRPGGAPGALDALASRYPDRVITVPHNGPPDSPEAERAGILAALERTDMRRLVLVGPGDRIDAADLPVLLRVQREERADAVVGTPERTRSRSRRATVLTWAAWERLLPRGRASSGACSYRLLDRWLLEEPEHGGAARPAPLETAGRGDVRIVELPLSPHGRTPVPRAVSRARAGLRLDGGRRRPAWRMPRDPLLAVVTLAGVALSIIACLYHLELGTVLAYKDSGSHLLIARRVLDSPTPGLAQLGGVWPPLPHVLSLPLIWHDALFYSGLAGSLISMVSYVVTVRYAYLIAAGMAGTDRTRRRAAGVTAAALLALNPNLLYLQSTPMTELLLFACIAAAVHHLAQWCRTGRYTQLSIASAATLLATLTRYEGWVLAVAMTVVVGYVSLRRWRGLARLEAHLIFFGVVAFAGIAGWVAWAWLIFDDWLYWHSGEYAKPALWVASGDPNIGAAGVALSTYAYAMAHALGTLTPLAGAAGVLVYAWRRRLQVEAVAPYALLVFLPFFVLALYLGQRPLHVPEVHGGGLYNVRFALVMALAAAVFAAYLVSLIPPRRRWAPAAAACAMIGTVLAVPGTATLAEPLHWDAGHEGRVAAGAVAWLRSHYDGGLVLMENHGNEIVAFDSRVPLGRIVYEGSFRLWRPALKDPAGSGIQWIYARTAPGKEDRTWRALRDRASLTHDFTLVYRDAAQRIYRRRV</sequence>
<reference evidence="10" key="1">
    <citation type="journal article" date="2019" name="Int. J. Syst. Evol. Microbiol.">
        <title>The Global Catalogue of Microorganisms (GCM) 10K type strain sequencing project: providing services to taxonomists for standard genome sequencing and annotation.</title>
        <authorList>
            <consortium name="The Broad Institute Genomics Platform"/>
            <consortium name="The Broad Institute Genome Sequencing Center for Infectious Disease"/>
            <person name="Wu L."/>
            <person name="Ma J."/>
        </authorList>
    </citation>
    <scope>NUCLEOTIDE SEQUENCE [LARGE SCALE GENOMIC DNA]</scope>
    <source>
        <strain evidence="10">JCM 16114</strain>
    </source>
</reference>
<evidence type="ECO:0000256" key="8">
    <source>
        <dbReference type="SAM" id="Phobius"/>
    </source>
</evidence>
<feature type="transmembrane region" description="Helical" evidence="8">
    <location>
        <begin position="320"/>
        <end position="339"/>
    </location>
</feature>
<evidence type="ECO:0000313" key="10">
    <source>
        <dbReference type="Proteomes" id="UP001499843"/>
    </source>
</evidence>
<keyword evidence="5 8" id="KW-0812">Transmembrane</keyword>
<keyword evidence="6 8" id="KW-1133">Transmembrane helix</keyword>
<dbReference type="RefSeq" id="WP_344475670.1">
    <property type="nucleotide sequence ID" value="NZ_BAAAQX010000007.1"/>
</dbReference>
<keyword evidence="3" id="KW-0328">Glycosyltransferase</keyword>
<evidence type="ECO:0000256" key="5">
    <source>
        <dbReference type="ARBA" id="ARBA00022692"/>
    </source>
</evidence>
<comment type="subcellular location">
    <subcellularLocation>
        <location evidence="1">Cell membrane</location>
        <topology evidence="1">Multi-pass membrane protein</topology>
    </subcellularLocation>
</comment>
<evidence type="ECO:0000256" key="3">
    <source>
        <dbReference type="ARBA" id="ARBA00022676"/>
    </source>
</evidence>
<dbReference type="InterPro" id="IPR050297">
    <property type="entry name" value="LipidA_mod_glycosyltrf_83"/>
</dbReference>
<name>A0ABP5P893_9ACTN</name>
<feature type="transmembrane region" description="Helical" evidence="8">
    <location>
        <begin position="514"/>
        <end position="536"/>
    </location>
</feature>
<proteinExistence type="predicted"/>
<evidence type="ECO:0000256" key="6">
    <source>
        <dbReference type="ARBA" id="ARBA00022989"/>
    </source>
</evidence>
<protein>
    <submittedName>
        <fullName evidence="9">Glycosyltransferase</fullName>
    </submittedName>
</protein>
<evidence type="ECO:0000256" key="7">
    <source>
        <dbReference type="ARBA" id="ARBA00023136"/>
    </source>
</evidence>
<comment type="caution">
    <text evidence="9">The sequence shown here is derived from an EMBL/GenBank/DDBJ whole genome shotgun (WGS) entry which is preliminary data.</text>
</comment>
<keyword evidence="2" id="KW-1003">Cell membrane</keyword>
<dbReference type="InterPro" id="IPR029044">
    <property type="entry name" value="Nucleotide-diphossugar_trans"/>
</dbReference>
<feature type="transmembrane region" description="Helical" evidence="8">
    <location>
        <begin position="586"/>
        <end position="605"/>
    </location>
</feature>
<evidence type="ECO:0000256" key="2">
    <source>
        <dbReference type="ARBA" id="ARBA00022475"/>
    </source>
</evidence>
<accession>A0ABP5P893</accession>
<organism evidence="9 10">
    <name type="scientific">Nonomuraea monospora</name>
    <dbReference type="NCBI Taxonomy" id="568818"/>
    <lineage>
        <taxon>Bacteria</taxon>
        <taxon>Bacillati</taxon>
        <taxon>Actinomycetota</taxon>
        <taxon>Actinomycetes</taxon>
        <taxon>Streptosporangiales</taxon>
        <taxon>Streptosporangiaceae</taxon>
        <taxon>Nonomuraea</taxon>
    </lineage>
</organism>
<evidence type="ECO:0000256" key="1">
    <source>
        <dbReference type="ARBA" id="ARBA00004651"/>
    </source>
</evidence>
<keyword evidence="7 8" id="KW-0472">Membrane</keyword>
<evidence type="ECO:0000313" key="9">
    <source>
        <dbReference type="EMBL" id="GAA2207986.1"/>
    </source>
</evidence>
<keyword evidence="4" id="KW-0808">Transferase</keyword>
<feature type="transmembrane region" description="Helical" evidence="8">
    <location>
        <begin position="360"/>
        <end position="378"/>
    </location>
</feature>
<gene>
    <name evidence="9" type="ORF">GCM10009850_034440</name>
</gene>
<feature type="transmembrane region" description="Helical" evidence="8">
    <location>
        <begin position="456"/>
        <end position="479"/>
    </location>
</feature>
<dbReference type="PANTHER" id="PTHR33908">
    <property type="entry name" value="MANNOSYLTRANSFERASE YKCB-RELATED"/>
    <property type="match status" value="1"/>
</dbReference>
<keyword evidence="10" id="KW-1185">Reference proteome</keyword>
<feature type="transmembrane region" description="Helical" evidence="8">
    <location>
        <begin position="426"/>
        <end position="444"/>
    </location>
</feature>
<feature type="transmembrane region" description="Helical" evidence="8">
    <location>
        <begin position="548"/>
        <end position="566"/>
    </location>
</feature>
<evidence type="ECO:0000256" key="4">
    <source>
        <dbReference type="ARBA" id="ARBA00022679"/>
    </source>
</evidence>
<feature type="transmembrane region" description="Helical" evidence="8">
    <location>
        <begin position="247"/>
        <end position="268"/>
    </location>
</feature>
<dbReference type="PANTHER" id="PTHR33908:SF11">
    <property type="entry name" value="MEMBRANE PROTEIN"/>
    <property type="match status" value="1"/>
</dbReference>
<dbReference type="EMBL" id="BAAAQX010000007">
    <property type="protein sequence ID" value="GAA2207986.1"/>
    <property type="molecule type" value="Genomic_DNA"/>
</dbReference>
<dbReference type="SUPFAM" id="SSF53448">
    <property type="entry name" value="Nucleotide-diphospho-sugar transferases"/>
    <property type="match status" value="1"/>
</dbReference>